<dbReference type="Pfam" id="PF00293">
    <property type="entry name" value="NUDIX"/>
    <property type="match status" value="1"/>
</dbReference>
<dbReference type="PROSITE" id="PS51462">
    <property type="entry name" value="NUDIX"/>
    <property type="match status" value="1"/>
</dbReference>
<dbReference type="InterPro" id="IPR000086">
    <property type="entry name" value="NUDIX_hydrolase_dom"/>
</dbReference>
<dbReference type="PANTHER" id="PTHR43736">
    <property type="entry name" value="ADP-RIBOSE PYROPHOSPHATASE"/>
    <property type="match status" value="1"/>
</dbReference>
<evidence type="ECO:0000259" key="1">
    <source>
        <dbReference type="PROSITE" id="PS51462"/>
    </source>
</evidence>
<dbReference type="Gene3D" id="3.90.79.10">
    <property type="entry name" value="Nucleoside Triphosphate Pyrophosphohydrolase"/>
    <property type="match status" value="1"/>
</dbReference>
<feature type="domain" description="Nudix hydrolase" evidence="1">
    <location>
        <begin position="200"/>
        <end position="336"/>
    </location>
</feature>
<dbReference type="SUPFAM" id="SSF52374">
    <property type="entry name" value="Nucleotidylyl transferase"/>
    <property type="match status" value="1"/>
</dbReference>
<name>A0A261U4W2_9BORD</name>
<dbReference type="PANTHER" id="PTHR43736:SF1">
    <property type="entry name" value="DIHYDRONEOPTERIN TRIPHOSPHATE DIPHOSPHATASE"/>
    <property type="match status" value="1"/>
</dbReference>
<protein>
    <recommendedName>
        <fullName evidence="1">Nudix hydrolase domain-containing protein</fullName>
    </recommendedName>
</protein>
<reference evidence="2 3" key="1">
    <citation type="submission" date="2017-05" db="EMBL/GenBank/DDBJ databases">
        <title>Complete and WGS of Bordetella genogroups.</title>
        <authorList>
            <person name="Spilker T."/>
            <person name="LiPuma J."/>
        </authorList>
    </citation>
    <scope>NUCLEOTIDE SEQUENCE [LARGE SCALE GENOMIC DNA]</scope>
    <source>
        <strain evidence="2 3">AU9919</strain>
    </source>
</reference>
<dbReference type="RefSeq" id="WP_094821858.1">
    <property type="nucleotide sequence ID" value="NZ_NEVO01000008.1"/>
</dbReference>
<dbReference type="InterPro" id="IPR004821">
    <property type="entry name" value="Cyt_trans-like"/>
</dbReference>
<evidence type="ECO:0000313" key="2">
    <source>
        <dbReference type="EMBL" id="OZI56655.1"/>
    </source>
</evidence>
<proteinExistence type="predicted"/>
<dbReference type="GO" id="GO:0003824">
    <property type="term" value="F:catalytic activity"/>
    <property type="evidence" value="ECO:0007669"/>
    <property type="project" value="InterPro"/>
</dbReference>
<dbReference type="Pfam" id="PF01467">
    <property type="entry name" value="CTP_transf_like"/>
    <property type="match status" value="1"/>
</dbReference>
<dbReference type="AlphaFoldDB" id="A0A261U4W2"/>
<comment type="caution">
    <text evidence="2">The sequence shown here is derived from an EMBL/GenBank/DDBJ whole genome shotgun (WGS) entry which is preliminary data.</text>
</comment>
<dbReference type="EMBL" id="NEVQ01000013">
    <property type="protein sequence ID" value="OZI56655.1"/>
    <property type="molecule type" value="Genomic_DNA"/>
</dbReference>
<keyword evidence="3" id="KW-1185">Reference proteome</keyword>
<dbReference type="InterPro" id="IPR014729">
    <property type="entry name" value="Rossmann-like_a/b/a_fold"/>
</dbReference>
<dbReference type="InterPro" id="IPR015797">
    <property type="entry name" value="NUDIX_hydrolase-like_dom_sf"/>
</dbReference>
<dbReference type="NCBIfam" id="TIGR00125">
    <property type="entry name" value="cyt_tran_rel"/>
    <property type="match status" value="1"/>
</dbReference>
<dbReference type="CDD" id="cd18873">
    <property type="entry name" value="NUDIX_NadM_like"/>
    <property type="match status" value="1"/>
</dbReference>
<dbReference type="OrthoDB" id="542521at2"/>
<organism evidence="2 3">
    <name type="scientific">Bordetella genomosp. 4</name>
    <dbReference type="NCBI Taxonomy" id="463044"/>
    <lineage>
        <taxon>Bacteria</taxon>
        <taxon>Pseudomonadati</taxon>
        <taxon>Pseudomonadota</taxon>
        <taxon>Betaproteobacteria</taxon>
        <taxon>Burkholderiales</taxon>
        <taxon>Alcaligenaceae</taxon>
        <taxon>Bordetella</taxon>
    </lineage>
</organism>
<dbReference type="Gene3D" id="3.40.50.620">
    <property type="entry name" value="HUPs"/>
    <property type="match status" value="1"/>
</dbReference>
<dbReference type="SUPFAM" id="SSF55811">
    <property type="entry name" value="Nudix"/>
    <property type="match status" value="1"/>
</dbReference>
<gene>
    <name evidence="2" type="ORF">CAL20_14710</name>
</gene>
<accession>A0A261U4W2</accession>
<evidence type="ECO:0000313" key="3">
    <source>
        <dbReference type="Proteomes" id="UP000216885"/>
    </source>
</evidence>
<sequence length="340" mass="38927">MSSTFRYPVTVVIGRWQLPHLAHKALIEHAFAAGERVMIVIGSSFRSRNDKNPFREFERRAMLESMLTQAQRARVEFVFVRDYYDDRRWADVLREEVRARAAGQRVGLVGFKKDASGYYLDLFPDWAYEDAGSIQPLDATRLRDVYFGEGSLSSSIQVLEPYVDPGVLDYLRSWAALPEYEVRRAEHQAIKRYKAKYTGPYFLTADSVLQVNDHVLLIKRGGEMGHGQWALPGGFVDPGEQFYDAAVRELNEETRFAALPGVMRAALKSSAVFDHPDRSPRGRLITQAFHFRFSRDELPQVQGADDAKEAVWWPIEGLSEIEADLFEDHAVILDHFFGFR</sequence>
<dbReference type="Proteomes" id="UP000216885">
    <property type="component" value="Unassembled WGS sequence"/>
</dbReference>